<sequence>MVCVFAIAAAAAYTLMTWPKGVPTGAVWFWIRVLGFPTLACAILYGLRLLYFERETERQDAEREQWEDDCAEAIRFAQEPIALLASGYLCSLGSLAVAGAMTNGVRQLESGVPAVGGEAVRHTALRLIDAPDLADRYASCFRELLAMIDDALHVLPRSLPFEIRLDCPGNIDADELCEIWRRCWAETGHRAAEVSVLARDEGVMAVDAWLDVYGGPALEKYALFVAVQLYDEPPADSAEAAVAMLLGWPQMAQRNGTPITALMHRPIEKSGDTLLDVLSTGMLWGRAKPEVVADVWQTGLAPADKPALLEAASELKLGASNTDELSGFHDIDLAMGHAGVADAWLAIALAAEHAVQSGNPQAVATRRRDLRVAVVQPRPVSGAEHARAVMENKNEGNA</sequence>
<name>A0A119MK07_9BURK</name>
<keyword evidence="1" id="KW-1133">Transmembrane helix</keyword>
<feature type="transmembrane region" description="Helical" evidence="1">
    <location>
        <begin position="27"/>
        <end position="51"/>
    </location>
</feature>
<dbReference type="Proteomes" id="UP000062998">
    <property type="component" value="Unassembled WGS sequence"/>
</dbReference>
<dbReference type="EMBL" id="LPIX01000090">
    <property type="protein sequence ID" value="KWD96617.1"/>
    <property type="molecule type" value="Genomic_DNA"/>
</dbReference>
<organism evidence="2 3">
    <name type="scientific">Burkholderia ubonensis</name>
    <dbReference type="NCBI Taxonomy" id="101571"/>
    <lineage>
        <taxon>Bacteria</taxon>
        <taxon>Pseudomonadati</taxon>
        <taxon>Pseudomonadota</taxon>
        <taxon>Betaproteobacteria</taxon>
        <taxon>Burkholderiales</taxon>
        <taxon>Burkholderiaceae</taxon>
        <taxon>Burkholderia</taxon>
        <taxon>Burkholderia cepacia complex</taxon>
    </lineage>
</organism>
<keyword evidence="1" id="KW-0472">Membrane</keyword>
<evidence type="ECO:0000256" key="1">
    <source>
        <dbReference type="SAM" id="Phobius"/>
    </source>
</evidence>
<reference evidence="2 3" key="1">
    <citation type="submission" date="2015-11" db="EMBL/GenBank/DDBJ databases">
        <title>Expanding the genomic diversity of Burkholderia species for the development of highly accurate diagnostics.</title>
        <authorList>
            <person name="Sahl J."/>
            <person name="Keim P."/>
            <person name="Wagner D."/>
        </authorList>
    </citation>
    <scope>NUCLEOTIDE SEQUENCE [LARGE SCALE GENOMIC DNA]</scope>
    <source>
        <strain evidence="2 3">MSMB2167WGS</strain>
    </source>
</reference>
<evidence type="ECO:0000313" key="3">
    <source>
        <dbReference type="Proteomes" id="UP000062998"/>
    </source>
</evidence>
<dbReference type="OrthoDB" id="8577941at2"/>
<protein>
    <submittedName>
        <fullName evidence="2">Uncharacterized protein</fullName>
    </submittedName>
</protein>
<gene>
    <name evidence="2" type="ORF">WL73_22930</name>
</gene>
<dbReference type="AlphaFoldDB" id="A0A119MK07"/>
<accession>A0A119MK07</accession>
<comment type="caution">
    <text evidence="2">The sequence shown here is derived from an EMBL/GenBank/DDBJ whole genome shotgun (WGS) entry which is preliminary data.</text>
</comment>
<keyword evidence="1" id="KW-0812">Transmembrane</keyword>
<evidence type="ECO:0000313" key="2">
    <source>
        <dbReference type="EMBL" id="KWD96617.1"/>
    </source>
</evidence>
<proteinExistence type="predicted"/>